<comment type="caution">
    <text evidence="1">The sequence shown here is derived from an EMBL/GenBank/DDBJ whole genome shotgun (WGS) entry which is preliminary data.</text>
</comment>
<dbReference type="InterPro" id="IPR036388">
    <property type="entry name" value="WH-like_DNA-bd_sf"/>
</dbReference>
<dbReference type="RefSeq" id="WP_123698153.1">
    <property type="nucleotide sequence ID" value="NZ_RKHJ01000001.1"/>
</dbReference>
<evidence type="ECO:0000313" key="2">
    <source>
        <dbReference type="Proteomes" id="UP000275456"/>
    </source>
</evidence>
<organism evidence="1 2">
    <name type="scientific">Agrococcus jenensis</name>
    <dbReference type="NCBI Taxonomy" id="46353"/>
    <lineage>
        <taxon>Bacteria</taxon>
        <taxon>Bacillati</taxon>
        <taxon>Actinomycetota</taxon>
        <taxon>Actinomycetes</taxon>
        <taxon>Micrococcales</taxon>
        <taxon>Microbacteriaceae</taxon>
        <taxon>Agrococcus</taxon>
    </lineage>
</organism>
<dbReference type="Proteomes" id="UP000275456">
    <property type="component" value="Unassembled WGS sequence"/>
</dbReference>
<protein>
    <submittedName>
        <fullName evidence="1">Uncharacterized protein DUF3253</fullName>
    </submittedName>
</protein>
<dbReference type="InterPro" id="IPR021660">
    <property type="entry name" value="DUF3253"/>
</dbReference>
<evidence type="ECO:0000313" key="1">
    <source>
        <dbReference type="EMBL" id="ROR67265.1"/>
    </source>
</evidence>
<dbReference type="Gene3D" id="1.10.10.10">
    <property type="entry name" value="Winged helix-like DNA-binding domain superfamily/Winged helix DNA-binding domain"/>
    <property type="match status" value="1"/>
</dbReference>
<reference evidence="1 2" key="1">
    <citation type="submission" date="2018-11" db="EMBL/GenBank/DDBJ databases">
        <title>Sequencing the genomes of 1000 actinobacteria strains.</title>
        <authorList>
            <person name="Klenk H.-P."/>
        </authorList>
    </citation>
    <scope>NUCLEOTIDE SEQUENCE [LARGE SCALE GENOMIC DNA]</scope>
    <source>
        <strain evidence="1 2">DSM 9580</strain>
    </source>
</reference>
<accession>A0A3N2AWC2</accession>
<dbReference type="EMBL" id="RKHJ01000001">
    <property type="protein sequence ID" value="ROR67265.1"/>
    <property type="molecule type" value="Genomic_DNA"/>
</dbReference>
<dbReference type="AlphaFoldDB" id="A0A3N2AWC2"/>
<sequence>MTDDAMETAILELLATRRPGATICPSDAARRVAGDDPTAWRPRMDDARAAAARLVDRGEVVITQRGDPVDPELARGPIRIRRIHDEQAPEDE</sequence>
<dbReference type="SUPFAM" id="SSF46785">
    <property type="entry name" value="Winged helix' DNA-binding domain"/>
    <property type="match status" value="1"/>
</dbReference>
<gene>
    <name evidence="1" type="ORF">EDD26_2675</name>
</gene>
<dbReference type="InterPro" id="IPR036390">
    <property type="entry name" value="WH_DNA-bd_sf"/>
</dbReference>
<name>A0A3N2AWC2_9MICO</name>
<dbReference type="Pfam" id="PF11625">
    <property type="entry name" value="DUF3253"/>
    <property type="match status" value="1"/>
</dbReference>
<keyword evidence="2" id="KW-1185">Reference proteome</keyword>
<dbReference type="OrthoDB" id="34459at2"/>
<proteinExistence type="predicted"/>